<evidence type="ECO:0000256" key="6">
    <source>
        <dbReference type="ARBA" id="ARBA00024338"/>
    </source>
</evidence>
<feature type="compositionally biased region" description="Low complexity" evidence="7">
    <location>
        <begin position="133"/>
        <end position="158"/>
    </location>
</feature>
<dbReference type="Gene3D" id="1.20.1250.20">
    <property type="entry name" value="MFS general substrate transporter like domains"/>
    <property type="match status" value="2"/>
</dbReference>
<comment type="subcellular location">
    <subcellularLocation>
        <location evidence="1">Membrane</location>
        <topology evidence="1">Multi-pass membrane protein</topology>
    </subcellularLocation>
</comment>
<evidence type="ECO:0000256" key="2">
    <source>
        <dbReference type="ARBA" id="ARBA00022448"/>
    </source>
</evidence>
<reference evidence="9" key="1">
    <citation type="submission" date="2021-01" db="EMBL/GenBank/DDBJ databases">
        <authorList>
            <person name="Corre E."/>
            <person name="Pelletier E."/>
            <person name="Niang G."/>
            <person name="Scheremetjew M."/>
            <person name="Finn R."/>
            <person name="Kale V."/>
            <person name="Holt S."/>
            <person name="Cochrane G."/>
            <person name="Meng A."/>
            <person name="Brown T."/>
            <person name="Cohen L."/>
        </authorList>
    </citation>
    <scope>NUCLEOTIDE SEQUENCE</scope>
    <source>
        <strain evidence="9">SAG 11-49</strain>
    </source>
</reference>
<evidence type="ECO:0000313" key="9">
    <source>
        <dbReference type="EMBL" id="CAD8674672.1"/>
    </source>
</evidence>
<organism evidence="9">
    <name type="scientific">Chlamydomonas leiostraca</name>
    <dbReference type="NCBI Taxonomy" id="1034604"/>
    <lineage>
        <taxon>Eukaryota</taxon>
        <taxon>Viridiplantae</taxon>
        <taxon>Chlorophyta</taxon>
        <taxon>core chlorophytes</taxon>
        <taxon>Chlorophyceae</taxon>
        <taxon>CS clade</taxon>
        <taxon>Chlamydomonadales</taxon>
        <taxon>Chlamydomonadaceae</taxon>
        <taxon>Chlamydomonas</taxon>
    </lineage>
</organism>
<dbReference type="EMBL" id="HBFB01011450">
    <property type="protein sequence ID" value="CAD8674672.1"/>
    <property type="molecule type" value="Transcribed_RNA"/>
</dbReference>
<feature type="region of interest" description="Disordered" evidence="7">
    <location>
        <begin position="469"/>
        <end position="493"/>
    </location>
</feature>
<evidence type="ECO:0000256" key="3">
    <source>
        <dbReference type="ARBA" id="ARBA00022692"/>
    </source>
</evidence>
<feature type="region of interest" description="Disordered" evidence="7">
    <location>
        <begin position="61"/>
        <end position="109"/>
    </location>
</feature>
<evidence type="ECO:0000256" key="7">
    <source>
        <dbReference type="SAM" id="MobiDB-lite"/>
    </source>
</evidence>
<sequence>MSHCRLSAGARVGCHGIGMPLARVPWTPLLQPVTTGWQHTGFQRGTSSSRARHRCSVASIRPSVQTTKPLDSEVQQGRASSAPPHDLEPHGTYGAAHADTMHGSASSIPEPVAPMAEAIVDAPVSSGTLEQHAAASVSPPSSKAQSQVSTSGQVQSHVPAAPAGKPQTALATGAAGLLATAAAWLQPKAKASAAAASGAQGAAVAADSSNSELCTKIWALCVLAACYVHCAAVTCSIPVLMPMISETLELTDFQSALLTSGHAYLYALALIPMGIIGDKMRDRPKLLAAGVAAWSVLAAVASNAHSFGDLMLARVGLATAQSTQNVVSFSTIPDLFPNNKATAMAFYNTAIYIGRGLMYMLVHAAVNGEGSGSLPLPVSGPMVMTDGAGNLLVPLDKLDLRLVQIVYVVGDTAAIRTVEDFGASVAASGEKLASMGPEVWRDLMVWLGAPGLLLAAALMLTVPEARQERLQRGQPAAAAPPSPSTAAAPALPAAAEAAPPPAATSMALVPAAAVTAPAAAAGAAAADEAAKPGIFSLFKNPVFMAITGAAAMNDVGSYALIAWQSQYYERVMHLTPDQYAPVLATLLPLAGIVGGVGGGLLADRLAARNLRWMVTAGASLLSAPFIWQSLYSDTPNHSFLALGVGFALSEAWRAPSAVIARNAVPQSLQATAMSLYLCIRNVIGGLGPIAVAKLAEGWGLAPAMAVLPATYLASGAIFVIAEQAQKQRQLQEAAQGAARA</sequence>
<keyword evidence="4 8" id="KW-1133">Transmembrane helix</keyword>
<dbReference type="PANTHER" id="PTHR23505:SF79">
    <property type="entry name" value="PROTEIN SPINSTER"/>
    <property type="match status" value="1"/>
</dbReference>
<protein>
    <recommendedName>
        <fullName evidence="10">Major facilitator superfamily (MFS) profile domain-containing protein</fullName>
    </recommendedName>
</protein>
<dbReference type="Pfam" id="PF07690">
    <property type="entry name" value="MFS_1"/>
    <property type="match status" value="2"/>
</dbReference>
<dbReference type="InterPro" id="IPR011701">
    <property type="entry name" value="MFS"/>
</dbReference>
<dbReference type="PANTHER" id="PTHR23505">
    <property type="entry name" value="SPINSTER"/>
    <property type="match status" value="1"/>
</dbReference>
<feature type="compositionally biased region" description="Low complexity" evidence="7">
    <location>
        <begin position="484"/>
        <end position="493"/>
    </location>
</feature>
<feature type="compositionally biased region" description="Polar residues" evidence="7">
    <location>
        <begin position="62"/>
        <end position="79"/>
    </location>
</feature>
<evidence type="ECO:0000256" key="4">
    <source>
        <dbReference type="ARBA" id="ARBA00022989"/>
    </source>
</evidence>
<dbReference type="InterPro" id="IPR036259">
    <property type="entry name" value="MFS_trans_sf"/>
</dbReference>
<evidence type="ECO:0000256" key="5">
    <source>
        <dbReference type="ARBA" id="ARBA00023136"/>
    </source>
</evidence>
<feature type="transmembrane region" description="Helical" evidence="8">
    <location>
        <begin position="443"/>
        <end position="462"/>
    </location>
</feature>
<feature type="transmembrane region" description="Helical" evidence="8">
    <location>
        <begin position="583"/>
        <end position="602"/>
    </location>
</feature>
<keyword evidence="3 8" id="KW-0812">Transmembrane</keyword>
<proteinExistence type="inferred from homology"/>
<keyword evidence="5 8" id="KW-0472">Membrane</keyword>
<accession>A0A7S0REN2</accession>
<dbReference type="SUPFAM" id="SSF103473">
    <property type="entry name" value="MFS general substrate transporter"/>
    <property type="match status" value="1"/>
</dbReference>
<keyword evidence="2" id="KW-0813">Transport</keyword>
<dbReference type="AlphaFoldDB" id="A0A7S0REN2"/>
<feature type="transmembrane region" description="Helical" evidence="8">
    <location>
        <begin position="217"/>
        <end position="241"/>
    </location>
</feature>
<dbReference type="GO" id="GO:0016020">
    <property type="term" value="C:membrane"/>
    <property type="evidence" value="ECO:0007669"/>
    <property type="project" value="UniProtKB-SubCell"/>
</dbReference>
<feature type="transmembrane region" description="Helical" evidence="8">
    <location>
        <begin position="542"/>
        <end position="563"/>
    </location>
</feature>
<feature type="region of interest" description="Disordered" evidence="7">
    <location>
        <begin position="130"/>
        <end position="166"/>
    </location>
</feature>
<name>A0A7S0REN2_9CHLO</name>
<dbReference type="InterPro" id="IPR044770">
    <property type="entry name" value="MFS_spinster-like"/>
</dbReference>
<feature type="transmembrane region" description="Helical" evidence="8">
    <location>
        <begin position="609"/>
        <end position="627"/>
    </location>
</feature>
<comment type="similarity">
    <text evidence="6">Belongs to the major facilitator superfamily. Spinster (TC 2.A.1.49) family.</text>
</comment>
<evidence type="ECO:0008006" key="10">
    <source>
        <dbReference type="Google" id="ProtNLM"/>
    </source>
</evidence>
<evidence type="ECO:0000256" key="1">
    <source>
        <dbReference type="ARBA" id="ARBA00004141"/>
    </source>
</evidence>
<gene>
    <name evidence="9" type="ORF">CLEI1391_LOCUS6476</name>
</gene>
<evidence type="ECO:0000256" key="8">
    <source>
        <dbReference type="SAM" id="Phobius"/>
    </source>
</evidence>
<dbReference type="GO" id="GO:0022857">
    <property type="term" value="F:transmembrane transporter activity"/>
    <property type="evidence" value="ECO:0007669"/>
    <property type="project" value="InterPro"/>
</dbReference>
<feature type="transmembrane region" description="Helical" evidence="8">
    <location>
        <begin position="698"/>
        <end position="721"/>
    </location>
</feature>
<feature type="transmembrane region" description="Helical" evidence="8">
    <location>
        <begin position="253"/>
        <end position="274"/>
    </location>
</feature>